<dbReference type="Gene3D" id="2.70.98.30">
    <property type="entry name" value="Golgi alpha-mannosidase II, domain 4"/>
    <property type="match status" value="1"/>
</dbReference>
<dbReference type="Gene3D" id="3.20.110.10">
    <property type="entry name" value="Glycoside hydrolase 38, N terminal domain"/>
    <property type="match status" value="1"/>
</dbReference>
<dbReference type="GO" id="GO:0009313">
    <property type="term" value="P:oligosaccharide catabolic process"/>
    <property type="evidence" value="ECO:0007669"/>
    <property type="project" value="TreeGrafter"/>
</dbReference>
<evidence type="ECO:0000313" key="11">
    <source>
        <dbReference type="Proteomes" id="UP001196530"/>
    </source>
</evidence>
<dbReference type="PANTHER" id="PTHR46017">
    <property type="entry name" value="ALPHA-MANNOSIDASE 2C1"/>
    <property type="match status" value="1"/>
</dbReference>
<comment type="caution">
    <text evidence="10">The sequence shown here is derived from an EMBL/GenBank/DDBJ whole genome shotgun (WGS) entry which is preliminary data.</text>
</comment>
<evidence type="ECO:0000256" key="1">
    <source>
        <dbReference type="ARBA" id="ARBA00000365"/>
    </source>
</evidence>
<dbReference type="Gene3D" id="1.20.1270.50">
    <property type="entry name" value="Glycoside hydrolase family 38, central domain"/>
    <property type="match status" value="1"/>
</dbReference>
<evidence type="ECO:0000256" key="8">
    <source>
        <dbReference type="ARBA" id="ARBA00071615"/>
    </source>
</evidence>
<gene>
    <name evidence="10" type="ORF">KL928_000508</name>
</gene>
<dbReference type="FunFam" id="1.20.1270.50:FF:000004">
    <property type="entry name" value="alpha-mannosidase 2C1 isoform X1"/>
    <property type="match status" value="1"/>
</dbReference>
<name>A0AAN6DLN8_PICAN</name>
<evidence type="ECO:0000256" key="5">
    <source>
        <dbReference type="ARBA" id="ARBA00022801"/>
    </source>
</evidence>
<dbReference type="InterPro" id="IPR028995">
    <property type="entry name" value="Glyco_hydro_57/38_cen_sf"/>
</dbReference>
<dbReference type="RefSeq" id="XP_043062403.1">
    <property type="nucleotide sequence ID" value="XM_043205849.1"/>
</dbReference>
<dbReference type="InterPro" id="IPR015341">
    <property type="entry name" value="Glyco_hydro_38_cen"/>
</dbReference>
<keyword evidence="4" id="KW-0479">Metal-binding</keyword>
<dbReference type="EC" id="3.2.1.24" evidence="3"/>
<protein>
    <recommendedName>
        <fullName evidence="8">Alpha-mannosidase</fullName>
        <ecNumber evidence="3">3.2.1.24</ecNumber>
    </recommendedName>
</protein>
<dbReference type="InterPro" id="IPR041147">
    <property type="entry name" value="GH38_C"/>
</dbReference>
<dbReference type="SMART" id="SM00872">
    <property type="entry name" value="Alpha-mann_mid"/>
    <property type="match status" value="1"/>
</dbReference>
<dbReference type="InterPro" id="IPR027291">
    <property type="entry name" value="Glyco_hydro_38_N_sf"/>
</dbReference>
<dbReference type="Pfam" id="PF22907">
    <property type="entry name" value="Ams1-like_1st"/>
    <property type="match status" value="1"/>
</dbReference>
<dbReference type="EMBL" id="JAHLUX010000001">
    <property type="protein sequence ID" value="KAG7822033.1"/>
    <property type="molecule type" value="Genomic_DNA"/>
</dbReference>
<evidence type="ECO:0000256" key="4">
    <source>
        <dbReference type="ARBA" id="ARBA00022723"/>
    </source>
</evidence>
<evidence type="ECO:0000259" key="9">
    <source>
        <dbReference type="SMART" id="SM00872"/>
    </source>
</evidence>
<dbReference type="FunFam" id="3.20.110.10:FF:000002">
    <property type="entry name" value="alpha-mannosidase 2C1 isoform X1"/>
    <property type="match status" value="1"/>
</dbReference>
<dbReference type="InterPro" id="IPR054723">
    <property type="entry name" value="Ams1-like_N"/>
</dbReference>
<keyword evidence="6" id="KW-0326">Glycosidase</keyword>
<evidence type="ECO:0000256" key="7">
    <source>
        <dbReference type="ARBA" id="ARBA00054985"/>
    </source>
</evidence>
<dbReference type="InterPro" id="IPR000602">
    <property type="entry name" value="Glyco_hydro_38_N"/>
</dbReference>
<dbReference type="AlphaFoldDB" id="A0AAN6DLN8"/>
<dbReference type="Pfam" id="PF07748">
    <property type="entry name" value="Glyco_hydro_38C"/>
    <property type="match status" value="1"/>
</dbReference>
<dbReference type="Pfam" id="PF17677">
    <property type="entry name" value="Glyco_hydro38C2"/>
    <property type="match status" value="1"/>
</dbReference>
<dbReference type="SUPFAM" id="SSF88688">
    <property type="entry name" value="Families 57/38 glycoside transferase middle domain"/>
    <property type="match status" value="1"/>
</dbReference>
<dbReference type="GO" id="GO:0030246">
    <property type="term" value="F:carbohydrate binding"/>
    <property type="evidence" value="ECO:0007669"/>
    <property type="project" value="InterPro"/>
</dbReference>
<dbReference type="FunFam" id="2.70.98.30:FF:000001">
    <property type="entry name" value="alpha-mannosidase 2C1 isoform X2"/>
    <property type="match status" value="1"/>
</dbReference>
<dbReference type="SUPFAM" id="SSF74650">
    <property type="entry name" value="Galactose mutarotase-like"/>
    <property type="match status" value="1"/>
</dbReference>
<evidence type="ECO:0000256" key="6">
    <source>
        <dbReference type="ARBA" id="ARBA00023295"/>
    </source>
</evidence>
<dbReference type="Proteomes" id="UP001196530">
    <property type="component" value="Unassembled WGS sequence"/>
</dbReference>
<comment type="catalytic activity">
    <reaction evidence="1">
        <text>Hydrolysis of terminal, non-reducing alpha-D-mannose residues in alpha-D-mannosides.</text>
        <dbReference type="EC" id="3.2.1.24"/>
    </reaction>
</comment>
<proteinExistence type="inferred from homology"/>
<reference evidence="10" key="1">
    <citation type="journal article" date="2021" name="G3 (Bethesda)">
        <title>Genomic diversity, chromosomal rearrangements, and interspecies hybridization in the ogataea polymorpha species complex.</title>
        <authorList>
            <person name="Hanson S.J."/>
            <person name="Cinneide E.O."/>
            <person name="Salzberg L.I."/>
            <person name="Wolfe K.H."/>
            <person name="McGowan J."/>
            <person name="Fitzpatrick D.A."/>
            <person name="Matlin K."/>
        </authorList>
    </citation>
    <scope>NUCLEOTIDE SEQUENCE</scope>
    <source>
        <strain evidence="10">61-244</strain>
    </source>
</reference>
<evidence type="ECO:0000256" key="3">
    <source>
        <dbReference type="ARBA" id="ARBA00012752"/>
    </source>
</evidence>
<dbReference type="Pfam" id="PF09261">
    <property type="entry name" value="Alpha-mann_mid"/>
    <property type="match status" value="1"/>
</dbReference>
<dbReference type="SUPFAM" id="SSF88713">
    <property type="entry name" value="Glycoside hydrolase/deacetylase"/>
    <property type="match status" value="1"/>
</dbReference>
<evidence type="ECO:0000313" key="10">
    <source>
        <dbReference type="EMBL" id="KAG7822033.1"/>
    </source>
</evidence>
<dbReference type="InterPro" id="IPR011682">
    <property type="entry name" value="Glyco_hydro_38_C"/>
</dbReference>
<accession>A0AAN6DLN8</accession>
<dbReference type="GeneID" id="66124559"/>
<dbReference type="InterPro" id="IPR011330">
    <property type="entry name" value="Glyco_hydro/deAcase_b/a-brl"/>
</dbReference>
<sequence>MESEYPQLNVGAQFKPIDSIYENRLRQFIDEGGQYSGLMLPKFYTKARLDNGYKEGSEGYIELRTWASPGLSKPLFRDVIPVKLDEFKPCHKGDRFGPAWSSHWFEVKIKVPAAWSKEELVALKWDSGGEALVFDAHGLPLQGLTGGGERVEFELPAAWRSAETTFYIEIGCNGMFGSTQDSYELRDADLVVPNLAARALYYDFWMISDAARELQGAPKHKAREVCNRIMDVFDSDDPQSILRCREVAREYLGPDVDSEKVYEGKMSKYNAVYAIGNCHIDTAWLWDFATSKTKIARSWSTQLRLIDKYPEYVFAASAAQHFKWLRKYYPDLFAKVKEYVAQGRFIPLGGSWVENDTNLPSGEGLARQFLLGQRWFEDLFGVKSNIYWLPDSFGYSSQIPQLCRLAEMPNFLTQKLSWNNINQFPENTFNWVGIDASQVLVHMPPANTYTADANFGDVKRSVSGHKNLYNDQKGLLLYGKGDGGGGPNASMLERLRRIRGLAENAAGEMPTVHVGVTVTDFFDRLRSDTANGEKLPAWRGELYLEFHRGTYTSQARVKHLMRTVELLMRDLEYLATKASLELDYAYPHRKIDRLWQDILLCQFHDVLPGSCIEKVYRDDVWPMLERVQRIELEMLTEIKKLFKPGKYILNTFGWDRAGVVRTGSSWMQKGYTAVSSKNGVLVPVESSKAVKYRSKIMHRDGVYVMENGRLRATISTDGVVTSLYDLVHRREVLDSSPKIGGVRYVLYSDTPLSFPAWDTELFSWEKFHLLKATKVEVLETGPLVSSLKVEHEISPDSRITTVISLDALQSLTDKTMLRFECHADWHETYKFLKVQVPVSVYNDFASYETQFGITKRPTHFNTTWDIAKFECCCHKFVDYSDFNYGVSILNNNKYGANVHGNTMTLSLLRAPKYPDGNADMGSHAFNYAILPHSGPLGVETVRAGWEFNERTSHVGDFGNSIVSLAGDENLILSNVKRGEDDSGMDSGHIYRNLPKKYAGQKTIVLRMYEALGGRARATVKVNYAVDKVFKTNLLEEEKEEIVVKDDAFEVVSRSFEVSTYKVVLKK</sequence>
<dbReference type="GO" id="GO:0004559">
    <property type="term" value="F:alpha-mannosidase activity"/>
    <property type="evidence" value="ECO:0007669"/>
    <property type="project" value="UniProtKB-EC"/>
</dbReference>
<dbReference type="CDD" id="cd10812">
    <property type="entry name" value="GH38N_AMII_ScAms1_like"/>
    <property type="match status" value="1"/>
</dbReference>
<dbReference type="InterPro" id="IPR037094">
    <property type="entry name" value="Glyco_hydro_38_cen_sf"/>
</dbReference>
<evidence type="ECO:0000256" key="2">
    <source>
        <dbReference type="ARBA" id="ARBA00009792"/>
    </source>
</evidence>
<comment type="function">
    <text evidence="7">Degrades free oligosaccharides in the vacuole.</text>
</comment>
<feature type="domain" description="Glycoside hydrolase family 38 central" evidence="9">
    <location>
        <begin position="545"/>
        <end position="623"/>
    </location>
</feature>
<dbReference type="GO" id="GO:0000329">
    <property type="term" value="C:fungal-type vacuole membrane"/>
    <property type="evidence" value="ECO:0007669"/>
    <property type="project" value="TreeGrafter"/>
</dbReference>
<organism evidence="10 11">
    <name type="scientific">Pichia angusta</name>
    <name type="common">Yeast</name>
    <name type="synonym">Hansenula polymorpha</name>
    <dbReference type="NCBI Taxonomy" id="870730"/>
    <lineage>
        <taxon>Eukaryota</taxon>
        <taxon>Fungi</taxon>
        <taxon>Dikarya</taxon>
        <taxon>Ascomycota</taxon>
        <taxon>Saccharomycotina</taxon>
        <taxon>Pichiomycetes</taxon>
        <taxon>Pichiales</taxon>
        <taxon>Pichiaceae</taxon>
        <taxon>Ogataea</taxon>
    </lineage>
</organism>
<comment type="similarity">
    <text evidence="2">Belongs to the glycosyl hydrolase 38 family.</text>
</comment>
<dbReference type="GO" id="GO:0046872">
    <property type="term" value="F:metal ion binding"/>
    <property type="evidence" value="ECO:0007669"/>
    <property type="project" value="UniProtKB-KW"/>
</dbReference>
<keyword evidence="5" id="KW-0378">Hydrolase</keyword>
<dbReference type="Pfam" id="PF01074">
    <property type="entry name" value="Glyco_hydro_38N"/>
    <property type="match status" value="1"/>
</dbReference>
<dbReference type="PANTHER" id="PTHR46017:SF1">
    <property type="entry name" value="ALPHA-MANNOSIDASE 2C1"/>
    <property type="match status" value="1"/>
</dbReference>
<dbReference type="InterPro" id="IPR011013">
    <property type="entry name" value="Gal_mutarotase_sf_dom"/>
</dbReference>
<dbReference type="Gene3D" id="2.60.40.2220">
    <property type="match status" value="1"/>
</dbReference>
<dbReference type="GO" id="GO:0006013">
    <property type="term" value="P:mannose metabolic process"/>
    <property type="evidence" value="ECO:0007669"/>
    <property type="project" value="InterPro"/>
</dbReference>